<gene>
    <name evidence="3" type="ORF">M0813_08479</name>
</gene>
<dbReference type="EMBL" id="JAOAOG010000325">
    <property type="protein sequence ID" value="KAJ6228979.1"/>
    <property type="molecule type" value="Genomic_DNA"/>
</dbReference>
<sequence length="413" mass="47799">MNKFQKTKCQICAYQNKQAQATTYCPKCPQDFCYLCNKCDQTEHQTFVTSRHKRIEIGGAEVIWDLLHSQETKIKEYSKERIEIVHKYFVSLRTFLQEQELNLIKNFKEKTQQQLKFLTEGVNQFAESFSKNDFVEFEKKLKKLDFVIISETNIQQQLTEQLSSWGNTNDTRSSIKTHKIKGYSLSDHFQMWKKKGVLNAPIYIDCSNSEHILANWDFSNLDKESQIILDTSGNELHARPVNSPKRTDFGLKFSGTQYCAVNHNNKLVPSSPFSVAILARSATTDWNHHGFLIGKRSSWMIHPNKGSKNVRFIVWNNDNTLESINTGQIKDITAWHWYVGTYDGSTAVMYLDGEKCEKKNWKGPMQKSTGPLLMGRDLNDRFLNGEIAQAMIFDKAFTKKQVKELFKVAEKIL</sequence>
<dbReference type="CDD" id="cd19757">
    <property type="entry name" value="Bbox1"/>
    <property type="match status" value="1"/>
</dbReference>
<reference evidence="3" key="1">
    <citation type="submission" date="2022-08" db="EMBL/GenBank/DDBJ databases">
        <title>Novel sulfate-reducing endosymbionts in the free-living metamonad Anaeramoeba.</title>
        <authorList>
            <person name="Jerlstrom-Hultqvist J."/>
            <person name="Cepicka I."/>
            <person name="Gallot-Lavallee L."/>
            <person name="Salas-Leiva D."/>
            <person name="Curtis B.A."/>
            <person name="Zahonova K."/>
            <person name="Pipaliya S."/>
            <person name="Dacks J."/>
            <person name="Roger A.J."/>
        </authorList>
    </citation>
    <scope>NUCLEOTIDE SEQUENCE</scope>
    <source>
        <strain evidence="3">Schooner1</strain>
    </source>
</reference>
<dbReference type="PROSITE" id="PS50119">
    <property type="entry name" value="ZF_BBOX"/>
    <property type="match status" value="1"/>
</dbReference>
<accession>A0ABQ8XA72</accession>
<evidence type="ECO:0000259" key="2">
    <source>
        <dbReference type="PROSITE" id="PS50119"/>
    </source>
</evidence>
<keyword evidence="1" id="KW-0863">Zinc-finger</keyword>
<evidence type="ECO:0000313" key="3">
    <source>
        <dbReference type="EMBL" id="KAJ6228979.1"/>
    </source>
</evidence>
<proteinExistence type="predicted"/>
<keyword evidence="1" id="KW-0862">Zinc</keyword>
<keyword evidence="1" id="KW-0479">Metal-binding</keyword>
<evidence type="ECO:0000256" key="1">
    <source>
        <dbReference type="PROSITE-ProRule" id="PRU00024"/>
    </source>
</evidence>
<feature type="domain" description="B box-type" evidence="2">
    <location>
        <begin position="7"/>
        <end position="57"/>
    </location>
</feature>
<evidence type="ECO:0000313" key="4">
    <source>
        <dbReference type="Proteomes" id="UP001150062"/>
    </source>
</evidence>
<name>A0ABQ8XA72_9EUKA</name>
<dbReference type="Gene3D" id="2.60.120.200">
    <property type="match status" value="1"/>
</dbReference>
<dbReference type="SUPFAM" id="SSF49899">
    <property type="entry name" value="Concanavalin A-like lectins/glucanases"/>
    <property type="match status" value="1"/>
</dbReference>
<protein>
    <submittedName>
        <fullName evidence="3">Tripartite motif-containing 59-related</fullName>
    </submittedName>
</protein>
<keyword evidence="4" id="KW-1185">Reference proteome</keyword>
<dbReference type="Proteomes" id="UP001150062">
    <property type="component" value="Unassembled WGS sequence"/>
</dbReference>
<comment type="caution">
    <text evidence="3">The sequence shown here is derived from an EMBL/GenBank/DDBJ whole genome shotgun (WGS) entry which is preliminary data.</text>
</comment>
<organism evidence="3 4">
    <name type="scientific">Anaeramoeba flamelloides</name>
    <dbReference type="NCBI Taxonomy" id="1746091"/>
    <lineage>
        <taxon>Eukaryota</taxon>
        <taxon>Metamonada</taxon>
        <taxon>Anaeramoebidae</taxon>
        <taxon>Anaeramoeba</taxon>
    </lineage>
</organism>
<dbReference type="InterPro" id="IPR000315">
    <property type="entry name" value="Znf_B-box"/>
</dbReference>
<dbReference type="InterPro" id="IPR013320">
    <property type="entry name" value="ConA-like_dom_sf"/>
</dbReference>
<dbReference type="Pfam" id="PF13385">
    <property type="entry name" value="Laminin_G_3"/>
    <property type="match status" value="1"/>
</dbReference>